<dbReference type="EMBL" id="BSXN01002909">
    <property type="protein sequence ID" value="GME77995.1"/>
    <property type="molecule type" value="Genomic_DNA"/>
</dbReference>
<evidence type="ECO:0000313" key="2">
    <source>
        <dbReference type="EMBL" id="GME77995.1"/>
    </source>
</evidence>
<evidence type="ECO:0000313" key="3">
    <source>
        <dbReference type="Proteomes" id="UP001165120"/>
    </source>
</evidence>
<organism evidence="2 3">
    <name type="scientific">Candida boidinii</name>
    <name type="common">Yeast</name>
    <dbReference type="NCBI Taxonomy" id="5477"/>
    <lineage>
        <taxon>Eukaryota</taxon>
        <taxon>Fungi</taxon>
        <taxon>Dikarya</taxon>
        <taxon>Ascomycota</taxon>
        <taxon>Saccharomycotina</taxon>
        <taxon>Pichiomycetes</taxon>
        <taxon>Pichiales</taxon>
        <taxon>Pichiaceae</taxon>
        <taxon>Ogataea</taxon>
        <taxon>Ogataea/Candida clade</taxon>
    </lineage>
</organism>
<protein>
    <submittedName>
        <fullName evidence="2">Unnamed protein product</fullName>
    </submittedName>
</protein>
<comment type="caution">
    <text evidence="2">The sequence shown here is derived from an EMBL/GenBank/DDBJ whole genome shotgun (WGS) entry which is preliminary data.</text>
</comment>
<dbReference type="Proteomes" id="UP001165120">
    <property type="component" value="Unassembled WGS sequence"/>
</dbReference>
<name>A0A9W6T4J5_CANBO</name>
<sequence length="417" mass="47706">MRSPVMKTEIDNSHYETSSHDLDEDTKQTLSMLLSLGDDEEEDDDESEGQGQQQTQVLANDVNQIDDKVNTVKEKNLKSLSDKSNRNLLKELENEEEDIDIININKEDQSSIRNVSEDEDEDENHSDDDDDEDDMVDAKSRHSDYDPRASIKSKQSYDQARDRSNSYRNGKMVNKKVSQDLQKFGSRYDDKTEDNINDDDSDIVYHVDDLNIDDEVEAANKINEIKSLLSNRNAKYNSVLDDITRFEEDNHQILNKLLQIDRDLDTFKISFNEVLQDTPSSEISIDSRLDHQEFLSQQYQQKTSISNPGANHYDLVDISDTSEIEVDLRYLIGNKLKNLNNSAPSNSSELNDIDQTVMSNLSKFIESTFQLLNNTDNLDGASDNKSEDSKLMKLNNELKIKSNILIQSVSDLTYSLT</sequence>
<proteinExistence type="predicted"/>
<feature type="compositionally biased region" description="Basic and acidic residues" evidence="1">
    <location>
        <begin position="136"/>
        <end position="149"/>
    </location>
</feature>
<gene>
    <name evidence="2" type="ORF">Cboi02_000568700</name>
</gene>
<keyword evidence="3" id="KW-1185">Reference proteome</keyword>
<feature type="compositionally biased region" description="Basic and acidic residues" evidence="1">
    <location>
        <begin position="8"/>
        <end position="27"/>
    </location>
</feature>
<feature type="region of interest" description="Disordered" evidence="1">
    <location>
        <begin position="1"/>
        <end position="195"/>
    </location>
</feature>
<dbReference type="AlphaFoldDB" id="A0A9W6T4J5"/>
<feature type="compositionally biased region" description="Basic and acidic residues" evidence="1">
    <location>
        <begin position="65"/>
        <end position="92"/>
    </location>
</feature>
<accession>A0A9W6T4J5</accession>
<feature type="compositionally biased region" description="Acidic residues" evidence="1">
    <location>
        <begin position="37"/>
        <end position="48"/>
    </location>
</feature>
<feature type="compositionally biased region" description="Low complexity" evidence="1">
    <location>
        <begin position="49"/>
        <end position="58"/>
    </location>
</feature>
<evidence type="ECO:0000256" key="1">
    <source>
        <dbReference type="SAM" id="MobiDB-lite"/>
    </source>
</evidence>
<reference evidence="2" key="1">
    <citation type="submission" date="2023-04" db="EMBL/GenBank/DDBJ databases">
        <title>Candida boidinii NBRC 10035.</title>
        <authorList>
            <person name="Ichikawa N."/>
            <person name="Sato H."/>
            <person name="Tonouchi N."/>
        </authorList>
    </citation>
    <scope>NUCLEOTIDE SEQUENCE</scope>
    <source>
        <strain evidence="2">NBRC 10035</strain>
    </source>
</reference>
<feature type="compositionally biased region" description="Acidic residues" evidence="1">
    <location>
        <begin position="117"/>
        <end position="135"/>
    </location>
</feature>